<evidence type="ECO:0000256" key="1">
    <source>
        <dbReference type="SAM" id="MobiDB-lite"/>
    </source>
</evidence>
<sequence length="379" mass="41697">MSESEGRRHVESISALNHGGFDFEDDHDHHHVKKSVLSKVKEKARKWRNLLAKKKHGHDDDNPTPPWGVTLDEEDDEQDPEYHGAPMYESETAPDTYKDGTSQHPSAVLQSPIALEKSVVFQRDNADKEPEMKQGNDMLEPPVLHHLDAIKETSSPHATSLSHSMPAHQDPVGESGTDKTLPETVTEMLAPAYNMVSEATQMIASKIQSPGTGQELGAKQMWDKGISVKEYLMHKLEPGEEDRALCQVITEAVSPRNTGEAQGEAGIVEKVKEAVSSLLGREELRETPIPVCTNPPADQRPIQVSTNPPRAREAPTPLSTYLDAHGSPIPGSTKLNNAQKSPILDSRNLEEHGSPIPVSTNPFAEEVEIDGRRLQAYTN</sequence>
<dbReference type="PANTHER" id="PTHR33836:SF7">
    <property type="entry name" value="LOW-TEMPERATURE-INDUCED PROTEIN"/>
    <property type="match status" value="1"/>
</dbReference>
<dbReference type="GeneID" id="105056907"/>
<feature type="domain" description="LTI65/LTI78 N-terminal" evidence="3">
    <location>
        <begin position="29"/>
        <end position="92"/>
    </location>
</feature>
<feature type="compositionally biased region" description="Polar residues" evidence="1">
    <location>
        <begin position="99"/>
        <end position="109"/>
    </location>
</feature>
<dbReference type="OrthoDB" id="670168at2759"/>
<accession>A0A6I9S5P2</accession>
<gene>
    <name evidence="5" type="primary">LOC105056907</name>
</gene>
<dbReference type="PANTHER" id="PTHR33836">
    <property type="entry name" value="LOW-TEMPERATURE-INDUCED 65 KDA PROTEIN-RELATED"/>
    <property type="match status" value="1"/>
</dbReference>
<dbReference type="AlphaFoldDB" id="A0A6I9S5P2"/>
<evidence type="ECO:0000313" key="4">
    <source>
        <dbReference type="Proteomes" id="UP000504607"/>
    </source>
</evidence>
<evidence type="ECO:0000259" key="2">
    <source>
        <dbReference type="Pfam" id="PF23399"/>
    </source>
</evidence>
<feature type="domain" description="LTI65/LTI78 PGEED repeat" evidence="2">
    <location>
        <begin position="223"/>
        <end position="253"/>
    </location>
</feature>
<dbReference type="GO" id="GO:0009737">
    <property type="term" value="P:response to abscisic acid"/>
    <property type="evidence" value="ECO:0007669"/>
    <property type="project" value="InterPro"/>
</dbReference>
<keyword evidence="4" id="KW-1185">Reference proteome</keyword>
<dbReference type="InParanoid" id="A0A6I9S5P2"/>
<proteinExistence type="predicted"/>
<dbReference type="Proteomes" id="UP000504607">
    <property type="component" value="Chromosome 14"/>
</dbReference>
<dbReference type="InterPro" id="IPR037491">
    <property type="entry name" value="LTI78/LTI65"/>
</dbReference>
<feature type="region of interest" description="Disordered" evidence="1">
    <location>
        <begin position="51"/>
        <end position="113"/>
    </location>
</feature>
<organism evidence="4 5">
    <name type="scientific">Elaeis guineensis var. tenera</name>
    <name type="common">Oil palm</name>
    <dbReference type="NCBI Taxonomy" id="51953"/>
    <lineage>
        <taxon>Eukaryota</taxon>
        <taxon>Viridiplantae</taxon>
        <taxon>Streptophyta</taxon>
        <taxon>Embryophyta</taxon>
        <taxon>Tracheophyta</taxon>
        <taxon>Spermatophyta</taxon>
        <taxon>Magnoliopsida</taxon>
        <taxon>Liliopsida</taxon>
        <taxon>Arecaceae</taxon>
        <taxon>Arecoideae</taxon>
        <taxon>Cocoseae</taxon>
        <taxon>Elaeidinae</taxon>
        <taxon>Elaeis</taxon>
    </lineage>
</organism>
<evidence type="ECO:0000313" key="5">
    <source>
        <dbReference type="RefSeq" id="XP_010937576.1"/>
    </source>
</evidence>
<dbReference type="Pfam" id="PF23399">
    <property type="entry name" value="LTI65_PGEED"/>
    <property type="match status" value="1"/>
</dbReference>
<feature type="region of interest" description="Disordered" evidence="1">
    <location>
        <begin position="288"/>
        <end position="364"/>
    </location>
</feature>
<dbReference type="Pfam" id="PF23403">
    <property type="entry name" value="LTI65_LTI78_N"/>
    <property type="match status" value="1"/>
</dbReference>
<name>A0A6I9S5P2_ELAGV</name>
<dbReference type="RefSeq" id="XP_010937576.1">
    <property type="nucleotide sequence ID" value="XM_010939274.3"/>
</dbReference>
<feature type="region of interest" description="Disordered" evidence="1">
    <location>
        <begin position="154"/>
        <end position="178"/>
    </location>
</feature>
<dbReference type="InterPro" id="IPR056605">
    <property type="entry name" value="LTI65_LTI78_N"/>
</dbReference>
<dbReference type="InterPro" id="IPR057059">
    <property type="entry name" value="LTI65/LTI78_PGEED"/>
</dbReference>
<evidence type="ECO:0000259" key="3">
    <source>
        <dbReference type="Pfam" id="PF23403"/>
    </source>
</evidence>
<reference evidence="5" key="1">
    <citation type="submission" date="2025-08" db="UniProtKB">
        <authorList>
            <consortium name="RefSeq"/>
        </authorList>
    </citation>
    <scope>IDENTIFICATION</scope>
</reference>
<feature type="compositionally biased region" description="Polar residues" evidence="1">
    <location>
        <begin position="154"/>
        <end position="163"/>
    </location>
</feature>
<protein>
    <submittedName>
        <fullName evidence="5">Low-temperature-induced 65 kDa protein</fullName>
    </submittedName>
</protein>
<dbReference type="KEGG" id="egu:105056907"/>